<gene>
    <name evidence="3" type="ORF">PV11_01754</name>
</gene>
<organism evidence="3 4">
    <name type="scientific">Exophiala sideris</name>
    <dbReference type="NCBI Taxonomy" id="1016849"/>
    <lineage>
        <taxon>Eukaryota</taxon>
        <taxon>Fungi</taxon>
        <taxon>Dikarya</taxon>
        <taxon>Ascomycota</taxon>
        <taxon>Pezizomycotina</taxon>
        <taxon>Eurotiomycetes</taxon>
        <taxon>Chaetothyriomycetidae</taxon>
        <taxon>Chaetothyriales</taxon>
        <taxon>Herpotrichiellaceae</taxon>
        <taxon>Exophiala</taxon>
    </lineage>
</organism>
<dbReference type="PROSITE" id="PS51186">
    <property type="entry name" value="GNAT"/>
    <property type="match status" value="1"/>
</dbReference>
<reference evidence="3 4" key="1">
    <citation type="submission" date="2015-01" db="EMBL/GenBank/DDBJ databases">
        <title>The Genome Sequence of Exophiala sideris CBS121828.</title>
        <authorList>
            <consortium name="The Broad Institute Genomics Platform"/>
            <person name="Cuomo C."/>
            <person name="de Hoog S."/>
            <person name="Gorbushina A."/>
            <person name="Stielow B."/>
            <person name="Teixiera M."/>
            <person name="Abouelleil A."/>
            <person name="Chapman S.B."/>
            <person name="Priest M."/>
            <person name="Young S.K."/>
            <person name="Wortman J."/>
            <person name="Nusbaum C."/>
            <person name="Birren B."/>
        </authorList>
    </citation>
    <scope>NUCLEOTIDE SEQUENCE [LARGE SCALE GENOMIC DNA]</scope>
    <source>
        <strain evidence="3 4">CBS 121828</strain>
    </source>
</reference>
<dbReference type="Gene3D" id="3.40.630.30">
    <property type="match status" value="1"/>
</dbReference>
<proteinExistence type="predicted"/>
<dbReference type="PANTHER" id="PTHR13947">
    <property type="entry name" value="GNAT FAMILY N-ACETYLTRANSFERASE"/>
    <property type="match status" value="1"/>
</dbReference>
<evidence type="ECO:0000313" key="3">
    <source>
        <dbReference type="EMBL" id="KIV86119.1"/>
    </source>
</evidence>
<dbReference type="InterPro" id="IPR050769">
    <property type="entry name" value="NAT_camello-type"/>
</dbReference>
<feature type="domain" description="N-acetyltransferase" evidence="2">
    <location>
        <begin position="40"/>
        <end position="211"/>
    </location>
</feature>
<dbReference type="OrthoDB" id="9975416at2759"/>
<dbReference type="PANTHER" id="PTHR13947:SF37">
    <property type="entry name" value="LD18367P"/>
    <property type="match status" value="1"/>
</dbReference>
<dbReference type="CDD" id="cd04301">
    <property type="entry name" value="NAT_SF"/>
    <property type="match status" value="1"/>
</dbReference>
<dbReference type="GO" id="GO:0008080">
    <property type="term" value="F:N-acetyltransferase activity"/>
    <property type="evidence" value="ECO:0007669"/>
    <property type="project" value="InterPro"/>
</dbReference>
<evidence type="ECO:0000259" key="2">
    <source>
        <dbReference type="PROSITE" id="PS51186"/>
    </source>
</evidence>
<evidence type="ECO:0000313" key="4">
    <source>
        <dbReference type="Proteomes" id="UP000053599"/>
    </source>
</evidence>
<name>A0A0D1YX59_9EURO</name>
<dbReference type="Pfam" id="PF00583">
    <property type="entry name" value="Acetyltransf_1"/>
    <property type="match status" value="1"/>
</dbReference>
<protein>
    <recommendedName>
        <fullName evidence="2">N-acetyltransferase domain-containing protein</fullName>
    </recommendedName>
</protein>
<accession>A0A0D1YX59</accession>
<evidence type="ECO:0000256" key="1">
    <source>
        <dbReference type="ARBA" id="ARBA00022679"/>
    </source>
</evidence>
<keyword evidence="1" id="KW-0808">Transferase</keyword>
<dbReference type="InterPro" id="IPR000182">
    <property type="entry name" value="GNAT_dom"/>
</dbReference>
<sequence length="211" mass="23370">MLAQPAVAVFSPEYSFNAHISSPAAVQLRPRSDRPIKHIFTTRPATITDAPAIASLGSRVFSTTFGFSIPPCDLKAYLDKEYSIPAIENDIRSASTRLIVACTGPNDKVVGFAQLTEFTSEPCIEDLESIVELQRLYVDPDYHGSGIGKTLTKEVEAMAGSQGYRIIWLGVWEGNFAAQRVYEAMGFTRVGEHEFKMGRCIQTDWIMIKDL</sequence>
<dbReference type="SUPFAM" id="SSF55729">
    <property type="entry name" value="Acyl-CoA N-acyltransferases (Nat)"/>
    <property type="match status" value="1"/>
</dbReference>
<dbReference type="InterPro" id="IPR016181">
    <property type="entry name" value="Acyl_CoA_acyltransferase"/>
</dbReference>
<dbReference type="EMBL" id="KN846951">
    <property type="protein sequence ID" value="KIV86119.1"/>
    <property type="molecule type" value="Genomic_DNA"/>
</dbReference>
<dbReference type="AlphaFoldDB" id="A0A0D1YX59"/>
<dbReference type="Proteomes" id="UP000053599">
    <property type="component" value="Unassembled WGS sequence"/>
</dbReference>
<dbReference type="STRING" id="1016849.A0A0D1YX59"/>
<dbReference type="HOGENOM" id="CLU_013985_18_0_1"/>